<dbReference type="Proteomes" id="UP001213771">
    <property type="component" value="Unassembled WGS sequence"/>
</dbReference>
<feature type="region of interest" description="Disordered" evidence="1">
    <location>
        <begin position="285"/>
        <end position="360"/>
    </location>
</feature>
<gene>
    <name evidence="4" type="ORF">PVE99_03195</name>
</gene>
<feature type="compositionally biased region" description="Polar residues" evidence="1">
    <location>
        <begin position="322"/>
        <end position="360"/>
    </location>
</feature>
<feature type="domain" description="General stress protein 17M-like" evidence="3">
    <location>
        <begin position="7"/>
        <end position="114"/>
    </location>
</feature>
<comment type="caution">
    <text evidence="4">The sequence shown here is derived from an EMBL/GenBank/DDBJ whole genome shotgun (WGS) entry which is preliminary data.</text>
</comment>
<evidence type="ECO:0000313" key="4">
    <source>
        <dbReference type="EMBL" id="MDD9781421.1"/>
    </source>
</evidence>
<accession>A0ABD4WMG9</accession>
<evidence type="ECO:0000259" key="2">
    <source>
        <dbReference type="Pfam" id="PF09557"/>
    </source>
</evidence>
<evidence type="ECO:0000313" key="5">
    <source>
        <dbReference type="Proteomes" id="UP001213771"/>
    </source>
</evidence>
<dbReference type="AlphaFoldDB" id="A0ABD4WMG9"/>
<dbReference type="Pfam" id="PF11181">
    <property type="entry name" value="YflT"/>
    <property type="match status" value="1"/>
</dbReference>
<evidence type="ECO:0000256" key="1">
    <source>
        <dbReference type="SAM" id="MobiDB-lite"/>
    </source>
</evidence>
<dbReference type="EMBL" id="JARAOX010000112">
    <property type="protein sequence ID" value="MDD9781421.1"/>
    <property type="molecule type" value="Genomic_DNA"/>
</dbReference>
<name>A0ABD4WMG9_PRIMG</name>
<dbReference type="PANTHER" id="PTHR38463:SF1">
    <property type="entry name" value="STRESS RESPONSE PROTEIN YSNF"/>
    <property type="match status" value="1"/>
</dbReference>
<dbReference type="InterPro" id="IPR052967">
    <property type="entry name" value="Stress_Response_Assoc"/>
</dbReference>
<dbReference type="InterPro" id="IPR019060">
    <property type="entry name" value="DUF2382"/>
</dbReference>
<dbReference type="PANTHER" id="PTHR38463">
    <property type="entry name" value="STRESS RESPONSE PROTEIN YSNF"/>
    <property type="match status" value="1"/>
</dbReference>
<dbReference type="RefSeq" id="WP_274588556.1">
    <property type="nucleotide sequence ID" value="NZ_JARAOX010000112.1"/>
</dbReference>
<sequence length="360" mass="40399">MGITKRVVGTFYSEQEAMYTIEGLKRQGCRETDIMVVAKNRSDTLRLRAETDVMIEVGTPAVSSLAGVMMDSFLTVMTGGMTPAKQASDLTSKLVRMGVQSSTAKQCETDVNKGKILVMIDTEETQTIPSYDTIREIQYESEEQKSVQLREEQLDVRKERVQIGEVQLRKEIVEELRTIQVPVIREEVYVERRPVIDGQYDGSPLTENEIIRIPITEERIEVTKRPVVVEEVVVGKRKIQETKEMKDTVRKEEARIEQSELSDSEVYQNMANYVDQSYAEVAAAPAPDVPKEEKVTLSTNNKKQASQLKVTTSPVVEELQETAVSVNNQKQETQAKGTNSPASEGKNNTGASTNKNMKKK</sequence>
<reference evidence="4 5" key="1">
    <citation type="submission" date="2023-02" db="EMBL/GenBank/DDBJ databases">
        <authorList>
            <person name="Olszewska D."/>
        </authorList>
    </citation>
    <scope>NUCLEOTIDE SEQUENCE [LARGE SCALE GENOMIC DNA]</scope>
    <source>
        <strain evidence="4 5">FDU301</strain>
    </source>
</reference>
<feature type="domain" description="DUF2382" evidence="2">
    <location>
        <begin position="148"/>
        <end position="256"/>
    </location>
</feature>
<dbReference type="NCBIfam" id="TIGR02271">
    <property type="entry name" value="YsnF/AvaK domain"/>
    <property type="match status" value="1"/>
</dbReference>
<feature type="compositionally biased region" description="Polar residues" evidence="1">
    <location>
        <begin position="296"/>
        <end position="314"/>
    </location>
</feature>
<organism evidence="4 5">
    <name type="scientific">Priestia megaterium</name>
    <name type="common">Bacillus megaterium</name>
    <dbReference type="NCBI Taxonomy" id="1404"/>
    <lineage>
        <taxon>Bacteria</taxon>
        <taxon>Bacillati</taxon>
        <taxon>Bacillota</taxon>
        <taxon>Bacilli</taxon>
        <taxon>Bacillales</taxon>
        <taxon>Bacillaceae</taxon>
        <taxon>Priestia</taxon>
    </lineage>
</organism>
<dbReference type="Pfam" id="PF09557">
    <property type="entry name" value="DUF2382"/>
    <property type="match status" value="1"/>
</dbReference>
<dbReference type="InterPro" id="IPR025889">
    <property type="entry name" value="GSP17M-like_dom"/>
</dbReference>
<proteinExistence type="predicted"/>
<protein>
    <submittedName>
        <fullName evidence="4">YsnF/AvaK domain-containing protein</fullName>
    </submittedName>
</protein>
<evidence type="ECO:0000259" key="3">
    <source>
        <dbReference type="Pfam" id="PF11181"/>
    </source>
</evidence>